<dbReference type="Proteomes" id="UP000747542">
    <property type="component" value="Unassembled WGS sequence"/>
</dbReference>
<dbReference type="AlphaFoldDB" id="A0A8J5JWZ9"/>
<evidence type="ECO:0000313" key="3">
    <source>
        <dbReference type="Proteomes" id="UP000747542"/>
    </source>
</evidence>
<name>A0A8J5JWZ9_HOMAM</name>
<gene>
    <name evidence="2" type="ORF">Hamer_G007173</name>
</gene>
<evidence type="ECO:0000313" key="2">
    <source>
        <dbReference type="EMBL" id="KAG7165357.1"/>
    </source>
</evidence>
<feature type="region of interest" description="Disordered" evidence="1">
    <location>
        <begin position="171"/>
        <end position="196"/>
    </location>
</feature>
<comment type="caution">
    <text evidence="2">The sequence shown here is derived from an EMBL/GenBank/DDBJ whole genome shotgun (WGS) entry which is preliminary data.</text>
</comment>
<feature type="compositionally biased region" description="Basic and acidic residues" evidence="1">
    <location>
        <begin position="15"/>
        <end position="42"/>
    </location>
</feature>
<feature type="region of interest" description="Disordered" evidence="1">
    <location>
        <begin position="284"/>
        <end position="305"/>
    </location>
</feature>
<reference evidence="2" key="1">
    <citation type="journal article" date="2021" name="Sci. Adv.">
        <title>The American lobster genome reveals insights on longevity, neural, and immune adaptations.</title>
        <authorList>
            <person name="Polinski J.M."/>
            <person name="Zimin A.V."/>
            <person name="Clark K.F."/>
            <person name="Kohn A.B."/>
            <person name="Sadowski N."/>
            <person name="Timp W."/>
            <person name="Ptitsyn A."/>
            <person name="Khanna P."/>
            <person name="Romanova D.Y."/>
            <person name="Williams P."/>
            <person name="Greenwood S.J."/>
            <person name="Moroz L.L."/>
            <person name="Walt D.R."/>
            <person name="Bodnar A.G."/>
        </authorList>
    </citation>
    <scope>NUCLEOTIDE SEQUENCE</scope>
    <source>
        <strain evidence="2">GMGI-L3</strain>
    </source>
</reference>
<sequence>MGLEVDDDDVEELVEEHSKELSTEELLELHKEQNETLKRSLTSEESGEEEDKEESCIIPAKDLKDAFFCWSKLSKLAEDYHPDVGSVQKAISVFNDNVMNYFWKVLTSVLLRQAYYQTCPWAQWLLLATLEILHGHPVPKLDSDTLHILQGTEKGLNSLDNQNFTHAVDSELKKGPDACPGNDLKSKNETVPDGKTTGIERYKSTRRKSARNTAFPHVEETIHSNWVSNKHASVEKKVLCKDVGVQVTPRIMDTTCTKCVGVEVSPGIMGITSNKLVQVKNGLQIPQSSQTKGSMDTRDTESQTEERELLKSFSRICSDKEVQTHFIRSNYSSTPPELGEHFAKMRWKLFPLSGLPERKLAGKSMYNVYANAPPVQFLKDSFVTNKDTEVAVYPEKMTDLMKFKSSSSTEECNIPVNKELNIRLFHGRPLVDSRSKKDAAGIPIERISGLVDLGLQDPRQLKDP</sequence>
<feature type="compositionally biased region" description="Polar residues" evidence="1">
    <location>
        <begin position="284"/>
        <end position="294"/>
    </location>
</feature>
<feature type="compositionally biased region" description="Basic and acidic residues" evidence="1">
    <location>
        <begin position="295"/>
        <end position="305"/>
    </location>
</feature>
<protein>
    <submittedName>
        <fullName evidence="2">Uncharacterized protein</fullName>
    </submittedName>
</protein>
<accession>A0A8J5JWZ9</accession>
<organism evidence="2 3">
    <name type="scientific">Homarus americanus</name>
    <name type="common">American lobster</name>
    <dbReference type="NCBI Taxonomy" id="6706"/>
    <lineage>
        <taxon>Eukaryota</taxon>
        <taxon>Metazoa</taxon>
        <taxon>Ecdysozoa</taxon>
        <taxon>Arthropoda</taxon>
        <taxon>Crustacea</taxon>
        <taxon>Multicrustacea</taxon>
        <taxon>Malacostraca</taxon>
        <taxon>Eumalacostraca</taxon>
        <taxon>Eucarida</taxon>
        <taxon>Decapoda</taxon>
        <taxon>Pleocyemata</taxon>
        <taxon>Astacidea</taxon>
        <taxon>Nephropoidea</taxon>
        <taxon>Nephropidae</taxon>
        <taxon>Homarus</taxon>
    </lineage>
</organism>
<feature type="compositionally biased region" description="Basic and acidic residues" evidence="1">
    <location>
        <begin position="184"/>
        <end position="196"/>
    </location>
</feature>
<dbReference type="EMBL" id="JAHLQT010024345">
    <property type="protein sequence ID" value="KAG7165357.1"/>
    <property type="molecule type" value="Genomic_DNA"/>
</dbReference>
<feature type="region of interest" description="Disordered" evidence="1">
    <location>
        <begin position="1"/>
        <end position="54"/>
    </location>
</feature>
<keyword evidence="3" id="KW-1185">Reference proteome</keyword>
<feature type="compositionally biased region" description="Acidic residues" evidence="1">
    <location>
        <begin position="1"/>
        <end position="14"/>
    </location>
</feature>
<proteinExistence type="predicted"/>
<evidence type="ECO:0000256" key="1">
    <source>
        <dbReference type="SAM" id="MobiDB-lite"/>
    </source>
</evidence>